<keyword evidence="3" id="KW-1185">Reference proteome</keyword>
<accession>A0A9W6LQ04</accession>
<sequence length="62" mass="6225">MIQKPCVNGILAAVLSASIVPLHGALAKEKSHRLLKAMAKASPRPAGGKTSAAAATRPAPAQ</sequence>
<feature type="region of interest" description="Disordered" evidence="1">
    <location>
        <begin position="37"/>
        <end position="62"/>
    </location>
</feature>
<organism evidence="2 3">
    <name type="scientific">Methylocystis echinoides</name>
    <dbReference type="NCBI Taxonomy" id="29468"/>
    <lineage>
        <taxon>Bacteria</taxon>
        <taxon>Pseudomonadati</taxon>
        <taxon>Pseudomonadota</taxon>
        <taxon>Alphaproteobacteria</taxon>
        <taxon>Hyphomicrobiales</taxon>
        <taxon>Methylocystaceae</taxon>
        <taxon>Methylocystis</taxon>
    </lineage>
</organism>
<reference evidence="2" key="1">
    <citation type="journal article" date="2023" name="Int. J. Syst. Evol. Microbiol.">
        <title>Methylocystis iwaonis sp. nov., a type II methane-oxidizing bacterium from surface soil of a rice paddy field in Japan, and emended description of the genus Methylocystis (ex Whittenbury et al. 1970) Bowman et al. 1993.</title>
        <authorList>
            <person name="Kaise H."/>
            <person name="Sawadogo J.B."/>
            <person name="Alam M.S."/>
            <person name="Ueno C."/>
            <person name="Dianou D."/>
            <person name="Shinjo R."/>
            <person name="Asakawa S."/>
        </authorList>
    </citation>
    <scope>NUCLEOTIDE SEQUENCE</scope>
    <source>
        <strain evidence="2">LMG27198</strain>
    </source>
</reference>
<name>A0A9W6LQ04_9HYPH</name>
<feature type="compositionally biased region" description="Low complexity" evidence="1">
    <location>
        <begin position="52"/>
        <end position="62"/>
    </location>
</feature>
<gene>
    <name evidence="2" type="ORF">LMG27198_00490</name>
</gene>
<protein>
    <submittedName>
        <fullName evidence="2">Uncharacterized protein</fullName>
    </submittedName>
</protein>
<evidence type="ECO:0000313" key="3">
    <source>
        <dbReference type="Proteomes" id="UP001144323"/>
    </source>
</evidence>
<comment type="caution">
    <text evidence="2">The sequence shown here is derived from an EMBL/GenBank/DDBJ whole genome shotgun (WGS) entry which is preliminary data.</text>
</comment>
<dbReference type="AlphaFoldDB" id="A0A9W6LQ04"/>
<dbReference type="Proteomes" id="UP001144323">
    <property type="component" value="Unassembled WGS sequence"/>
</dbReference>
<dbReference type="EMBL" id="BSEC01000001">
    <property type="protein sequence ID" value="GLI91057.1"/>
    <property type="molecule type" value="Genomic_DNA"/>
</dbReference>
<dbReference type="RefSeq" id="WP_281799620.1">
    <property type="nucleotide sequence ID" value="NZ_BSEC01000001.1"/>
</dbReference>
<evidence type="ECO:0000256" key="1">
    <source>
        <dbReference type="SAM" id="MobiDB-lite"/>
    </source>
</evidence>
<proteinExistence type="predicted"/>
<evidence type="ECO:0000313" key="2">
    <source>
        <dbReference type="EMBL" id="GLI91057.1"/>
    </source>
</evidence>